<protein>
    <submittedName>
        <fullName evidence="1">Uncharacterized protein</fullName>
    </submittedName>
</protein>
<organism evidence="1 2">
    <name type="scientific">Eiseniibacteriota bacterium</name>
    <dbReference type="NCBI Taxonomy" id="2212470"/>
    <lineage>
        <taxon>Bacteria</taxon>
        <taxon>Candidatus Eiseniibacteriota</taxon>
    </lineage>
</organism>
<dbReference type="EMBL" id="VGIY01000382">
    <property type="protein sequence ID" value="MBM3318510.1"/>
    <property type="molecule type" value="Genomic_DNA"/>
</dbReference>
<gene>
    <name evidence="1" type="ORF">FJY75_11725</name>
</gene>
<feature type="non-terminal residue" evidence="1">
    <location>
        <position position="153"/>
    </location>
</feature>
<dbReference type="AlphaFoldDB" id="A0A938BRN6"/>
<reference evidence="1" key="1">
    <citation type="submission" date="2019-03" db="EMBL/GenBank/DDBJ databases">
        <title>Lake Tanganyika Metagenome-Assembled Genomes (MAGs).</title>
        <authorList>
            <person name="Tran P."/>
        </authorList>
    </citation>
    <scope>NUCLEOTIDE SEQUENCE</scope>
    <source>
        <strain evidence="1">M_DeepCast_400m_m2_100</strain>
    </source>
</reference>
<dbReference type="Proteomes" id="UP000748308">
    <property type="component" value="Unassembled WGS sequence"/>
</dbReference>
<evidence type="ECO:0000313" key="1">
    <source>
        <dbReference type="EMBL" id="MBM3318510.1"/>
    </source>
</evidence>
<evidence type="ECO:0000313" key="2">
    <source>
        <dbReference type="Proteomes" id="UP000748308"/>
    </source>
</evidence>
<proteinExistence type="predicted"/>
<sequence>MIGAGPLRFAPRFVLPGALALLLGGAPARADLFILQAVRSEPLEAFGYAWPASEDTLAIWVGADRVAVHGTGFAALFDFDAGRCRLLDAEARTYSELPLPFDLADLLPGDDPLSATLRRLAGLYHPAARVAPSAATRRIGPWTARLHRVEITS</sequence>
<comment type="caution">
    <text evidence="1">The sequence shown here is derived from an EMBL/GenBank/DDBJ whole genome shotgun (WGS) entry which is preliminary data.</text>
</comment>
<accession>A0A938BRN6</accession>
<name>A0A938BRN6_UNCEI</name>